<sequence>MLNELRKYMKTITSPELTDLQENNFEEWFTDNFDVLVVQHYTDEAILGMVTKKNNKDENSSEALDENEPAEKITQDKCVFHIRYLKARLKQCRYVSEQQLISMYLLKKQLEIEKAKKTKQTQITDVFKSLPVLATLNKQAA</sequence>
<evidence type="ECO:0000313" key="2">
    <source>
        <dbReference type="Proteomes" id="UP001159363"/>
    </source>
</evidence>
<evidence type="ECO:0000313" key="1">
    <source>
        <dbReference type="EMBL" id="KAJ8886556.1"/>
    </source>
</evidence>
<proteinExistence type="predicted"/>
<comment type="caution">
    <text evidence="1">The sequence shown here is derived from an EMBL/GenBank/DDBJ whole genome shotgun (WGS) entry which is preliminary data.</text>
</comment>
<keyword evidence="2" id="KW-1185">Reference proteome</keyword>
<name>A0ABQ9HQF0_9NEOP</name>
<protein>
    <submittedName>
        <fullName evidence="1">Uncharacterized protein</fullName>
    </submittedName>
</protein>
<organism evidence="1 2">
    <name type="scientific">Dryococelus australis</name>
    <dbReference type="NCBI Taxonomy" id="614101"/>
    <lineage>
        <taxon>Eukaryota</taxon>
        <taxon>Metazoa</taxon>
        <taxon>Ecdysozoa</taxon>
        <taxon>Arthropoda</taxon>
        <taxon>Hexapoda</taxon>
        <taxon>Insecta</taxon>
        <taxon>Pterygota</taxon>
        <taxon>Neoptera</taxon>
        <taxon>Polyneoptera</taxon>
        <taxon>Phasmatodea</taxon>
        <taxon>Verophasmatodea</taxon>
        <taxon>Anareolatae</taxon>
        <taxon>Phasmatidae</taxon>
        <taxon>Eurycanthinae</taxon>
        <taxon>Dryococelus</taxon>
    </lineage>
</organism>
<accession>A0ABQ9HQF0</accession>
<reference evidence="1 2" key="1">
    <citation type="submission" date="2023-02" db="EMBL/GenBank/DDBJ databases">
        <title>LHISI_Scaffold_Assembly.</title>
        <authorList>
            <person name="Stuart O.P."/>
            <person name="Cleave R."/>
            <person name="Magrath M.J.L."/>
            <person name="Mikheyev A.S."/>
        </authorList>
    </citation>
    <scope>NUCLEOTIDE SEQUENCE [LARGE SCALE GENOMIC DNA]</scope>
    <source>
        <strain evidence="1">Daus_M_001</strain>
        <tissue evidence="1">Leg muscle</tissue>
    </source>
</reference>
<dbReference type="EMBL" id="JARBHB010000004">
    <property type="protein sequence ID" value="KAJ8886556.1"/>
    <property type="molecule type" value="Genomic_DNA"/>
</dbReference>
<dbReference type="Proteomes" id="UP001159363">
    <property type="component" value="Chromosome X"/>
</dbReference>
<gene>
    <name evidence="1" type="ORF">PR048_012767</name>
</gene>